<feature type="compositionally biased region" description="Basic and acidic residues" evidence="1">
    <location>
        <begin position="309"/>
        <end position="319"/>
    </location>
</feature>
<feature type="region of interest" description="Disordered" evidence="1">
    <location>
        <begin position="493"/>
        <end position="658"/>
    </location>
</feature>
<evidence type="ECO:0000256" key="1">
    <source>
        <dbReference type="SAM" id="MobiDB-lite"/>
    </source>
</evidence>
<gene>
    <name evidence="2" type="ORF">INT47_000648</name>
</gene>
<feature type="compositionally biased region" description="Polar residues" evidence="1">
    <location>
        <begin position="592"/>
        <end position="601"/>
    </location>
</feature>
<proteinExistence type="predicted"/>
<feature type="compositionally biased region" description="Basic and acidic residues" evidence="1">
    <location>
        <begin position="682"/>
        <end position="694"/>
    </location>
</feature>
<evidence type="ECO:0000313" key="3">
    <source>
        <dbReference type="Proteomes" id="UP000603453"/>
    </source>
</evidence>
<feature type="compositionally biased region" description="Polar residues" evidence="1">
    <location>
        <begin position="320"/>
        <end position="358"/>
    </location>
</feature>
<protein>
    <submittedName>
        <fullName evidence="2">Uncharacterized protein</fullName>
    </submittedName>
</protein>
<dbReference type="Proteomes" id="UP000603453">
    <property type="component" value="Unassembled WGS sequence"/>
</dbReference>
<feature type="compositionally biased region" description="Basic and acidic residues" evidence="1">
    <location>
        <begin position="382"/>
        <end position="395"/>
    </location>
</feature>
<dbReference type="EMBL" id="JAEPRD010000005">
    <property type="protein sequence ID" value="KAG2212671.1"/>
    <property type="molecule type" value="Genomic_DNA"/>
</dbReference>
<feature type="compositionally biased region" description="Basic and acidic residues" evidence="1">
    <location>
        <begin position="543"/>
        <end position="555"/>
    </location>
</feature>
<feature type="compositionally biased region" description="Low complexity" evidence="1">
    <location>
        <begin position="531"/>
        <end position="542"/>
    </location>
</feature>
<sequence length="779" mass="88537">MSIADNSYFAYNQNDYIDLETALAEEEAASVSYSLHSNEHDRTFRLSFKNYDDNAVQSLRRSLVTPLSATSQEDPMYQAMEQNTWKQHSTYSPRVDNEPLLRTRVSLSPSPSVADSLAHYNKLIDDSSEVDLVKSDLRDFMGPYGVNEVMLRPDYLTPSPQSNHRYKKDALVTRLSPLLSVNNTSSSPEYIAPSPVDELKEKCPPYRGSLLLELASKPIKSDKKDNISTNQMQHHSDVPSARRSVQISSLPDTITAQKRSSEAKPIVSRYSQRLPSTLRRASMEESSSVTPPRDSLLSRYSTKTQDSATEAHHIQRKDVTASSRYSQRRLSAENTSKNQIQNTATESSTAASRYTQRRYSNEDNSKIIISRYSQRRLSTDLTDTKPKVETKRYEPRQSTTTATHPKPRDLSTVTSRYSQRRLSIEKTIDTKPKLEQKRPDLRYPTTTETLKLKLPTRDIFTISSRYSQRRLSTDNTVPKNAENTRTRATSIRLEPARTNTYQSQSNRNSFVSNEATKDAEPIETRRHSTRGRLTTTATSTNTRDTEKYVPNDTKHHQAGVTVTRKSSLRDRMFTSNRMNDLTKHPSEATPRDTGQNQVGSSRTRRVSFNLDEPSHENPSDKHHTLTIDKRDSYHGGYDEQANVKVTPPRRPRSFSVPNNEERHSLLPVLSTRVRKYSNPKPETVREEEIMPSRSKEKRRFANTQQSMSPSHSIESSISTDSTQSGDFDVGPATPPRYSYMEHQQVRPASKPVSQSVSAVLLQVKQSRARTAAIINGMYK</sequence>
<reference evidence="2" key="1">
    <citation type="submission" date="2020-12" db="EMBL/GenBank/DDBJ databases">
        <title>Metabolic potential, ecology and presence of endohyphal bacteria is reflected in genomic diversity of Mucoromycotina.</title>
        <authorList>
            <person name="Muszewska A."/>
            <person name="Okrasinska A."/>
            <person name="Steczkiewicz K."/>
            <person name="Drgas O."/>
            <person name="Orlowska M."/>
            <person name="Perlinska-Lenart U."/>
            <person name="Aleksandrzak-Piekarczyk T."/>
            <person name="Szatraj K."/>
            <person name="Zielenkiewicz U."/>
            <person name="Pilsyk S."/>
            <person name="Malc E."/>
            <person name="Mieczkowski P."/>
            <person name="Kruszewska J.S."/>
            <person name="Biernat P."/>
            <person name="Pawlowska J."/>
        </authorList>
    </citation>
    <scope>NUCLEOTIDE SEQUENCE</scope>
    <source>
        <strain evidence="2">WA0000017839</strain>
    </source>
</reference>
<feature type="compositionally biased region" description="Polar residues" evidence="1">
    <location>
        <begin position="497"/>
        <end position="514"/>
    </location>
</feature>
<dbReference type="OrthoDB" id="2288346at2759"/>
<feature type="region of interest" description="Disordered" evidence="1">
    <location>
        <begin position="221"/>
        <end position="359"/>
    </location>
</feature>
<evidence type="ECO:0000313" key="2">
    <source>
        <dbReference type="EMBL" id="KAG2212671.1"/>
    </source>
</evidence>
<feature type="compositionally biased region" description="Polar residues" evidence="1">
    <location>
        <begin position="298"/>
        <end position="308"/>
    </location>
</feature>
<feature type="compositionally biased region" description="Low complexity" evidence="1">
    <location>
        <begin position="705"/>
        <end position="724"/>
    </location>
</feature>
<organism evidence="2 3">
    <name type="scientific">Mucor saturninus</name>
    <dbReference type="NCBI Taxonomy" id="64648"/>
    <lineage>
        <taxon>Eukaryota</taxon>
        <taxon>Fungi</taxon>
        <taxon>Fungi incertae sedis</taxon>
        <taxon>Mucoromycota</taxon>
        <taxon>Mucoromycotina</taxon>
        <taxon>Mucoromycetes</taxon>
        <taxon>Mucorales</taxon>
        <taxon>Mucorineae</taxon>
        <taxon>Mucoraceae</taxon>
        <taxon>Mucor</taxon>
    </lineage>
</organism>
<dbReference type="AlphaFoldDB" id="A0A8H7RN10"/>
<feature type="compositionally biased region" description="Basic and acidic residues" evidence="1">
    <location>
        <begin position="515"/>
        <end position="526"/>
    </location>
</feature>
<feature type="compositionally biased region" description="Basic and acidic residues" evidence="1">
    <location>
        <begin position="612"/>
        <end position="637"/>
    </location>
</feature>
<feature type="compositionally biased region" description="Basic and acidic residues" evidence="1">
    <location>
        <begin position="580"/>
        <end position="590"/>
    </location>
</feature>
<name>A0A8H7RN10_9FUNG</name>
<feature type="region of interest" description="Disordered" evidence="1">
    <location>
        <begin position="677"/>
        <end position="726"/>
    </location>
</feature>
<comment type="caution">
    <text evidence="2">The sequence shown here is derived from an EMBL/GenBank/DDBJ whole genome shotgun (WGS) entry which is preliminary data.</text>
</comment>
<accession>A0A8H7RN10</accession>
<feature type="region of interest" description="Disordered" evidence="1">
    <location>
        <begin position="378"/>
        <end position="416"/>
    </location>
</feature>
<feature type="compositionally biased region" description="Polar residues" evidence="1">
    <location>
        <begin position="243"/>
        <end position="258"/>
    </location>
</feature>
<keyword evidence="3" id="KW-1185">Reference proteome</keyword>